<dbReference type="RefSeq" id="WP_155112982.1">
    <property type="nucleotide sequence ID" value="NZ_WMIB01000014.1"/>
</dbReference>
<dbReference type="InterPro" id="IPR028098">
    <property type="entry name" value="Glyco_trans_4-like_N"/>
</dbReference>
<proteinExistence type="predicted"/>
<dbReference type="GO" id="GO:0016758">
    <property type="term" value="F:hexosyltransferase activity"/>
    <property type="evidence" value="ECO:0007669"/>
    <property type="project" value="TreeGrafter"/>
</dbReference>
<sequence length="380" mass="43082">MKIALFTDTYAPDVNGVARTLKRFTDYLEANGHEYRVFAPESTKESLFSSHIHRFASFPFFLYPECRVAWPNMIQVKGELQKFKPDLVHIATPFNIGLCGMHYAKKLNIPIVGSYHTDFDQYLDYYDLQFFSKLLWKYMHWFHKPFKKLFVPSPSTLEQLDKQGFQNLKIWGRGVDCSMFTPNLEGFDAHKTYNIKEPFILSYAGRLAPEKDIETLIKTAESLPARLKEKVHFLIVGDGPSKADMMKQAPDNMTFAGYLSGRDLAKIYASSDLFVFPSPTETFGNVVLEALACGTPVVGANSGGVKNIVAEGKNGLLCEPRNPDAFVAAIDSLLENHSLREHMSRQARAYALTQTWDQIFSGLVQDYKEVLIPAEEVRYA</sequence>
<comment type="caution">
    <text evidence="3">The sequence shown here is derived from an EMBL/GenBank/DDBJ whole genome shotgun (WGS) entry which is preliminary data.</text>
</comment>
<keyword evidence="3" id="KW-0808">Transferase</keyword>
<dbReference type="PANTHER" id="PTHR45947:SF3">
    <property type="entry name" value="SULFOQUINOVOSYL TRANSFERASE SQD2"/>
    <property type="match status" value="1"/>
</dbReference>
<dbReference type="InterPro" id="IPR001296">
    <property type="entry name" value="Glyco_trans_1"/>
</dbReference>
<reference evidence="3 4" key="1">
    <citation type="journal article" date="2017" name="Int. J. Syst. Evol. Microbiol.">
        <title>Bacillus mangrovi sp. nov., isolated from a sediment sample from a mangrove forest.</title>
        <authorList>
            <person name="Gupta V."/>
            <person name="Singh P.K."/>
            <person name="Korpole S."/>
            <person name="Tanuku N.R.S."/>
            <person name="Pinnaka A.K."/>
        </authorList>
    </citation>
    <scope>NUCLEOTIDE SEQUENCE [LARGE SCALE GENOMIC DNA]</scope>
    <source>
        <strain evidence="3 4">KCTC 33872</strain>
    </source>
</reference>
<gene>
    <name evidence="3" type="ORF">GKZ89_13805</name>
</gene>
<accession>A0A7X2S6B7</accession>
<dbReference type="Proteomes" id="UP000434639">
    <property type="component" value="Unassembled WGS sequence"/>
</dbReference>
<dbReference type="Pfam" id="PF00534">
    <property type="entry name" value="Glycos_transf_1"/>
    <property type="match status" value="1"/>
</dbReference>
<dbReference type="Gene3D" id="3.40.50.2000">
    <property type="entry name" value="Glycogen Phosphorylase B"/>
    <property type="match status" value="2"/>
</dbReference>
<organism evidence="3 4">
    <name type="scientific">Metabacillus mangrovi</name>
    <dbReference type="NCBI Taxonomy" id="1491830"/>
    <lineage>
        <taxon>Bacteria</taxon>
        <taxon>Bacillati</taxon>
        <taxon>Bacillota</taxon>
        <taxon>Bacilli</taxon>
        <taxon>Bacillales</taxon>
        <taxon>Bacillaceae</taxon>
        <taxon>Metabacillus</taxon>
    </lineage>
</organism>
<feature type="domain" description="Glycosyltransferase subfamily 4-like N-terminal" evidence="2">
    <location>
        <begin position="14"/>
        <end position="178"/>
    </location>
</feature>
<evidence type="ECO:0000313" key="3">
    <source>
        <dbReference type="EMBL" id="MTH54474.1"/>
    </source>
</evidence>
<dbReference type="EMBL" id="WMIB01000014">
    <property type="protein sequence ID" value="MTH54474.1"/>
    <property type="molecule type" value="Genomic_DNA"/>
</dbReference>
<dbReference type="AlphaFoldDB" id="A0A7X2S6B7"/>
<dbReference type="Pfam" id="PF13439">
    <property type="entry name" value="Glyco_transf_4"/>
    <property type="match status" value="1"/>
</dbReference>
<dbReference type="SUPFAM" id="SSF53756">
    <property type="entry name" value="UDP-Glycosyltransferase/glycogen phosphorylase"/>
    <property type="match status" value="1"/>
</dbReference>
<protein>
    <submittedName>
        <fullName evidence="3">Glycosyltransferase</fullName>
    </submittedName>
</protein>
<evidence type="ECO:0000313" key="4">
    <source>
        <dbReference type="Proteomes" id="UP000434639"/>
    </source>
</evidence>
<dbReference type="CDD" id="cd03814">
    <property type="entry name" value="GT4-like"/>
    <property type="match status" value="1"/>
</dbReference>
<dbReference type="OrthoDB" id="9802525at2"/>
<dbReference type="PANTHER" id="PTHR45947">
    <property type="entry name" value="SULFOQUINOVOSYL TRANSFERASE SQD2"/>
    <property type="match status" value="1"/>
</dbReference>
<evidence type="ECO:0000259" key="1">
    <source>
        <dbReference type="Pfam" id="PF00534"/>
    </source>
</evidence>
<keyword evidence="4" id="KW-1185">Reference proteome</keyword>
<name>A0A7X2S6B7_9BACI</name>
<dbReference type="InterPro" id="IPR050194">
    <property type="entry name" value="Glycosyltransferase_grp1"/>
</dbReference>
<evidence type="ECO:0000259" key="2">
    <source>
        <dbReference type="Pfam" id="PF13439"/>
    </source>
</evidence>
<feature type="domain" description="Glycosyl transferase family 1" evidence="1">
    <location>
        <begin position="193"/>
        <end position="348"/>
    </location>
</feature>